<gene>
    <name evidence="5" type="primary">mep72</name>
    <name evidence="5" type="ORF">L4V69_15255</name>
</gene>
<reference evidence="5" key="1">
    <citation type="submission" date="2023-06" db="EMBL/GenBank/DDBJ databases">
        <authorList>
            <consortium name="Clinical and Environmental Microbiology Branch: Whole genome sequencing antimicrobial resistance pathogens in the healthcare setting"/>
        </authorList>
    </citation>
    <scope>NUCLEOTIDE SEQUENCE</scope>
    <source>
        <strain evidence="5">2021CK-01020</strain>
    </source>
</reference>
<accession>A0AAQ3LU54</accession>
<organism evidence="5 6">
    <name type="scientific">Pseudomonas aeruginosa</name>
    <dbReference type="NCBI Taxonomy" id="287"/>
    <lineage>
        <taxon>Bacteria</taxon>
        <taxon>Pseudomonadati</taxon>
        <taxon>Pseudomonadota</taxon>
        <taxon>Gammaproteobacteria</taxon>
        <taxon>Pseudomonadales</taxon>
        <taxon>Pseudomonadaceae</taxon>
        <taxon>Pseudomonas</taxon>
    </lineage>
</organism>
<dbReference type="KEGG" id="paeb:NCGM1900_3633"/>
<reference evidence="5" key="2">
    <citation type="submission" date="2023-10" db="EMBL/GenBank/DDBJ databases">
        <title>Pathogen: clinical or host-associated sample.</title>
        <authorList>
            <person name="Hergert J."/>
            <person name="Casey R."/>
            <person name="Wagner J."/>
            <person name="Young E.L."/>
            <person name="Oakeson K.F."/>
        </authorList>
    </citation>
    <scope>NUCLEOTIDE SEQUENCE</scope>
    <source>
        <strain evidence="5">2021CK-01020</strain>
    </source>
</reference>
<evidence type="ECO:0000256" key="1">
    <source>
        <dbReference type="ARBA" id="ARBA00022801"/>
    </source>
</evidence>
<evidence type="ECO:0000313" key="5">
    <source>
        <dbReference type="EMBL" id="WOS80454.1"/>
    </source>
</evidence>
<dbReference type="Gene3D" id="2.60.120.260">
    <property type="entry name" value="Galactose-binding domain-like"/>
    <property type="match status" value="2"/>
</dbReference>
<dbReference type="Proteomes" id="UP001297540">
    <property type="component" value="Chromosome"/>
</dbReference>
<protein>
    <submittedName>
        <fullName evidence="5">Metalloendopeptidase Mep72</fullName>
    </submittedName>
</protein>
<evidence type="ECO:0000259" key="4">
    <source>
        <dbReference type="Pfam" id="PF02018"/>
    </source>
</evidence>
<dbReference type="InterPro" id="IPR008979">
    <property type="entry name" value="Galactose-bd-like_sf"/>
</dbReference>
<dbReference type="RefSeq" id="WP_014603872.1">
    <property type="nucleotide sequence ID" value="NZ_AP014622.1"/>
</dbReference>
<name>A0AAQ3LU54_PSEAI</name>
<dbReference type="AlphaFoldDB" id="A0AAQ3LU54"/>
<keyword evidence="1" id="KW-0378">Hydrolase</keyword>
<dbReference type="Pfam" id="PF02018">
    <property type="entry name" value="CBM_4_9"/>
    <property type="match status" value="1"/>
</dbReference>
<dbReference type="EMBL" id="CP136986">
    <property type="protein sequence ID" value="WOS80454.1"/>
    <property type="molecule type" value="Genomic_DNA"/>
</dbReference>
<dbReference type="InterPro" id="IPR024079">
    <property type="entry name" value="MetalloPept_cat_dom_sf"/>
</dbReference>
<evidence type="ECO:0000313" key="6">
    <source>
        <dbReference type="Proteomes" id="UP001297540"/>
    </source>
</evidence>
<dbReference type="GO" id="GO:0008237">
    <property type="term" value="F:metallopeptidase activity"/>
    <property type="evidence" value="ECO:0007669"/>
    <property type="project" value="InterPro"/>
</dbReference>
<dbReference type="SUPFAM" id="SSF49785">
    <property type="entry name" value="Galactose-binding domain-like"/>
    <property type="match status" value="2"/>
</dbReference>
<dbReference type="SUPFAM" id="SSF55486">
    <property type="entry name" value="Metalloproteases ('zincins'), catalytic domain"/>
    <property type="match status" value="1"/>
</dbReference>
<dbReference type="Pfam" id="PF13582">
    <property type="entry name" value="Reprolysin_3"/>
    <property type="match status" value="1"/>
</dbReference>
<dbReference type="GO" id="GO:0016798">
    <property type="term" value="F:hydrolase activity, acting on glycosyl bonds"/>
    <property type="evidence" value="ECO:0007669"/>
    <property type="project" value="InterPro"/>
</dbReference>
<feature type="domain" description="CBM-cenC" evidence="4">
    <location>
        <begin position="458"/>
        <end position="591"/>
    </location>
</feature>
<feature type="signal peptide" evidence="3">
    <location>
        <begin position="1"/>
        <end position="20"/>
    </location>
</feature>
<sequence>MKKSLLCSTLALAVASAAQAAPKTVDIMVLYTPAATQTANGRDIDARIASYIEFANTAYEKSGVNLRLRLVHKQRLDWADYPTVTGTNLDRFMRDPQVQRLREQYGADLVSLVNRSQNSGNGYITCGIGYMGSGDKNSGRFHGNAKDIAYNLTGVDCGLNTFAHEAGHNMGLRHSYEQDLESSYYDPRYAHSGTYEWSRGYGVQGRFATVMAYPHAFGTNKQAPFFANPRLVNAECANQPCGREEHADAVRALNSMATQIADFRPTKVPGTLNPGSGGDTPTPPDLPWCTKAKLGGLLGDGEFASMEGWRAWSGNAQLSLVNVAKGCRDNALLVDVRGFDLLVRPIAPLRAGSGYRLSGKVMLKAANTRETVRMALLSERADGALAYNPAQSVELSVSGNEFSRLEKTFDYRPAADQRNLYVAVWSDSGASLLVDEMNLQEAQAAPPSVPPAPKRIAYDFESGIGGWSGVHASARATRVASARATRVASAGRLALEAYQRRYAGTGASTSLLGNLEAGRTYAFSADVRVGDGRGSQAMTYAYLYLESQGRPGEYLPLGYKVVENGRWASLRGQVQLPKGPIKRAELMILSGNQQESMFIDNVQLLQK</sequence>
<proteinExistence type="predicted"/>
<keyword evidence="3" id="KW-0732">Signal</keyword>
<dbReference type="InterPro" id="IPR003305">
    <property type="entry name" value="CenC_carb-bd"/>
</dbReference>
<feature type="chain" id="PRO_5042812596" evidence="3">
    <location>
        <begin position="21"/>
        <end position="607"/>
    </location>
</feature>
<evidence type="ECO:0000256" key="2">
    <source>
        <dbReference type="SAM" id="MobiDB-lite"/>
    </source>
</evidence>
<dbReference type="FunFam" id="3.40.390.10:FF:000149">
    <property type="entry name" value="Carbohydrate-binding protein"/>
    <property type="match status" value="1"/>
</dbReference>
<dbReference type="Gene3D" id="3.40.390.10">
    <property type="entry name" value="Collagenase (Catalytic Domain)"/>
    <property type="match status" value="1"/>
</dbReference>
<evidence type="ECO:0000256" key="3">
    <source>
        <dbReference type="SAM" id="SignalP"/>
    </source>
</evidence>
<feature type="region of interest" description="Disordered" evidence="2">
    <location>
        <begin position="265"/>
        <end position="284"/>
    </location>
</feature>